<dbReference type="EMBL" id="JANBPG010000458">
    <property type="protein sequence ID" value="KAJ1896336.1"/>
    <property type="molecule type" value="Genomic_DNA"/>
</dbReference>
<dbReference type="Proteomes" id="UP001150581">
    <property type="component" value="Unassembled WGS sequence"/>
</dbReference>
<gene>
    <name evidence="1" type="ORF">LPJ66_004053</name>
</gene>
<protein>
    <submittedName>
        <fullName evidence="1">Uncharacterized protein</fullName>
    </submittedName>
</protein>
<keyword evidence="2" id="KW-1185">Reference proteome</keyword>
<comment type="caution">
    <text evidence="1">The sequence shown here is derived from an EMBL/GenBank/DDBJ whole genome shotgun (WGS) entry which is preliminary data.</text>
</comment>
<evidence type="ECO:0000313" key="2">
    <source>
        <dbReference type="Proteomes" id="UP001150581"/>
    </source>
</evidence>
<organism evidence="1 2">
    <name type="scientific">Kickxella alabastrina</name>
    <dbReference type="NCBI Taxonomy" id="61397"/>
    <lineage>
        <taxon>Eukaryota</taxon>
        <taxon>Fungi</taxon>
        <taxon>Fungi incertae sedis</taxon>
        <taxon>Zoopagomycota</taxon>
        <taxon>Kickxellomycotina</taxon>
        <taxon>Kickxellomycetes</taxon>
        <taxon>Kickxellales</taxon>
        <taxon>Kickxellaceae</taxon>
        <taxon>Kickxella</taxon>
    </lineage>
</organism>
<accession>A0ACC1IKS4</accession>
<name>A0ACC1IKS4_9FUNG</name>
<evidence type="ECO:0000313" key="1">
    <source>
        <dbReference type="EMBL" id="KAJ1896336.1"/>
    </source>
</evidence>
<reference evidence="1" key="1">
    <citation type="submission" date="2022-07" db="EMBL/GenBank/DDBJ databases">
        <title>Phylogenomic reconstructions and comparative analyses of Kickxellomycotina fungi.</title>
        <authorList>
            <person name="Reynolds N.K."/>
            <person name="Stajich J.E."/>
            <person name="Barry K."/>
            <person name="Grigoriev I.V."/>
            <person name="Crous P."/>
            <person name="Smith M.E."/>
        </authorList>
    </citation>
    <scope>NUCLEOTIDE SEQUENCE</scope>
    <source>
        <strain evidence="1">Benny 63K</strain>
    </source>
</reference>
<sequence length="178" mass="18873">MDEKQILANSDKAAAEAYNIDASMDREVQAGPVSTSPNGSYGESQPPEYQLEAQPDAAPIASPVAAPAVATIVAAPGQTVIVNGVEGVKVAGTSYIEVADVPARVTCPKCQKDIVTQIETKTGTRTVVVAVAVLIVFWPLVWVPFMSKRLKKKIHVCPHCHHKLGKIISLTTVGPVHQ</sequence>
<proteinExistence type="predicted"/>